<feature type="region of interest" description="Disordered" evidence="2">
    <location>
        <begin position="1"/>
        <end position="25"/>
    </location>
</feature>
<reference evidence="6" key="1">
    <citation type="journal article" date="2021" name="Nat. Commun.">
        <title>Genetic determinants of endophytism in the Arabidopsis root mycobiome.</title>
        <authorList>
            <person name="Mesny F."/>
            <person name="Miyauchi S."/>
            <person name="Thiergart T."/>
            <person name="Pickel B."/>
            <person name="Atanasova L."/>
            <person name="Karlsson M."/>
            <person name="Huettel B."/>
            <person name="Barry K.W."/>
            <person name="Haridas S."/>
            <person name="Chen C."/>
            <person name="Bauer D."/>
            <person name="Andreopoulos W."/>
            <person name="Pangilinan J."/>
            <person name="LaButti K."/>
            <person name="Riley R."/>
            <person name="Lipzen A."/>
            <person name="Clum A."/>
            <person name="Drula E."/>
            <person name="Henrissat B."/>
            <person name="Kohler A."/>
            <person name="Grigoriev I.V."/>
            <person name="Martin F.M."/>
            <person name="Hacquard S."/>
        </authorList>
    </citation>
    <scope>NUCLEOTIDE SEQUENCE</scope>
    <source>
        <strain evidence="6">MPI-CAGE-CH-0235</strain>
    </source>
</reference>
<dbReference type="SUPFAM" id="SSF53756">
    <property type="entry name" value="UDP-Glycosyltransferase/glycogen phosphorylase"/>
    <property type="match status" value="1"/>
</dbReference>
<evidence type="ECO:0000313" key="6">
    <source>
        <dbReference type="EMBL" id="KAH7313551.1"/>
    </source>
</evidence>
<organism evidence="6 7">
    <name type="scientific">Stachybotrys elegans</name>
    <dbReference type="NCBI Taxonomy" id="80388"/>
    <lineage>
        <taxon>Eukaryota</taxon>
        <taxon>Fungi</taxon>
        <taxon>Dikarya</taxon>
        <taxon>Ascomycota</taxon>
        <taxon>Pezizomycotina</taxon>
        <taxon>Sordariomycetes</taxon>
        <taxon>Hypocreomycetidae</taxon>
        <taxon>Hypocreales</taxon>
        <taxon>Stachybotryaceae</taxon>
        <taxon>Stachybotrys</taxon>
    </lineage>
</organism>
<dbReference type="Proteomes" id="UP000813444">
    <property type="component" value="Unassembled WGS sequence"/>
</dbReference>
<feature type="domain" description="Glycosyltransferase family 28 N-terminal" evidence="4">
    <location>
        <begin position="84"/>
        <end position="244"/>
    </location>
</feature>
<protein>
    <recommendedName>
        <fullName evidence="8">Glycosyltransferase family 28 N-terminal domain-containing protein</fullName>
    </recommendedName>
</protein>
<evidence type="ECO:0000313" key="7">
    <source>
        <dbReference type="Proteomes" id="UP000813444"/>
    </source>
</evidence>
<evidence type="ECO:0000256" key="3">
    <source>
        <dbReference type="SAM" id="Phobius"/>
    </source>
</evidence>
<name>A0A8K0SNE9_9HYPO</name>
<feature type="compositionally biased region" description="Basic and acidic residues" evidence="2">
    <location>
        <begin position="16"/>
        <end position="25"/>
    </location>
</feature>
<dbReference type="OrthoDB" id="5835829at2759"/>
<dbReference type="InterPro" id="IPR004276">
    <property type="entry name" value="GlycoTrans_28_N"/>
</dbReference>
<feature type="transmembrane region" description="Helical" evidence="3">
    <location>
        <begin position="799"/>
        <end position="822"/>
    </location>
</feature>
<sequence length="873" mass="96331">MAFRRKSIGNIPMPKPVEDSDRTSSDVSLDGRVKFQVHSNAESVVAWFKRAEKCQRLHGPLKTRKSCKVDPSAAKGAKAPRMNVAIHIVGSRGDVQPFIPIAKLLSSPEYGHRVRICTHPVFKSFVEEQGLEFFSIGGDPEQLMSYMVRNPGLLPNRESVRAGDVRKRRKEMWEIIEGGWRSCIEAGDGMGGRITAVNVPHAKELFLADVIIANPPSMAHIHCAERLSIPLHMMFTMPWSPTGTFSHPLASMKVDEGTDRRVANSFSFTMMELLTWQGLGDLINRLRTRILHLDPISPMWGYQLLGRLQVPYSYMWSQTFIPKPADWASHINITGFSFLKLASSYTPPEDLARFLKDGEPPIYIGFGSIVVPDSEALTRLVLEAVELAGVRALISKGWGGISVENPPDNVFFIGNVPHDWLFQHVAAVVHHGGAGTTAAGIAAGCPTVIVPFFGDQPFWGNMIARAGAGPPPVPYKKLTAEGLANGIKFALKPFVREMVQNMADQIGAEDGANDAAQDFHERLNVDQLRCDVCPERLAIWKHSKTGMHLSGFAAACLATRRLISGKELQVLRRRRWYVDEGAEHPVIGAVAAISGLVTSWGVAVGEFKRRVKERNEFLKNSKSHEHIPFPQPTAPAANHAEPTDNYLATIPVTAIETFALKMAKKSLRDTELISTQTTSSPTLHQRHKASWKAKEQGRYGKHFYLTRAVGRLAVDVTRPVFQAPVAFCYNVANGCHNFPSYSFLTMDVRRRDEITGLGSGLRIAGTEVVLGVYDGVTRIVTSPYKQAKKEGTKGLAKGLYGGILCFVYGLGAATFGLPGYALKGLEKEISKHHLTKLDAEIFLIRIRHGLDELLDSSVEEQDAVVARWKCLTS</sequence>
<keyword evidence="7" id="KW-1185">Reference proteome</keyword>
<dbReference type="FunFam" id="3.40.50.2000:FF:000009">
    <property type="entry name" value="Sterol 3-beta-glucosyltransferase UGT80A2"/>
    <property type="match status" value="1"/>
</dbReference>
<evidence type="ECO:0008006" key="8">
    <source>
        <dbReference type="Google" id="ProtNLM"/>
    </source>
</evidence>
<evidence type="ECO:0000256" key="1">
    <source>
        <dbReference type="ARBA" id="ARBA00022679"/>
    </source>
</evidence>
<evidence type="ECO:0000259" key="5">
    <source>
        <dbReference type="Pfam" id="PF06722"/>
    </source>
</evidence>
<proteinExistence type="predicted"/>
<dbReference type="InterPro" id="IPR002213">
    <property type="entry name" value="UDP_glucos_trans"/>
</dbReference>
<dbReference type="InterPro" id="IPR010610">
    <property type="entry name" value="EryCIII-like_C"/>
</dbReference>
<evidence type="ECO:0000259" key="4">
    <source>
        <dbReference type="Pfam" id="PF03033"/>
    </source>
</evidence>
<evidence type="ECO:0000256" key="2">
    <source>
        <dbReference type="SAM" id="MobiDB-lite"/>
    </source>
</evidence>
<comment type="caution">
    <text evidence="6">The sequence shown here is derived from an EMBL/GenBank/DDBJ whole genome shotgun (WGS) entry which is preliminary data.</text>
</comment>
<feature type="domain" description="Erythromycin biosynthesis protein CIII-like C-terminal" evidence="5">
    <location>
        <begin position="403"/>
        <end position="516"/>
    </location>
</feature>
<dbReference type="GO" id="GO:0005975">
    <property type="term" value="P:carbohydrate metabolic process"/>
    <property type="evidence" value="ECO:0007669"/>
    <property type="project" value="InterPro"/>
</dbReference>
<dbReference type="InterPro" id="IPR050426">
    <property type="entry name" value="Glycosyltransferase_28"/>
</dbReference>
<keyword evidence="3" id="KW-0472">Membrane</keyword>
<dbReference type="GO" id="GO:0016906">
    <property type="term" value="F:sterol 3-beta-glucosyltransferase activity"/>
    <property type="evidence" value="ECO:0007669"/>
    <property type="project" value="UniProtKB-ARBA"/>
</dbReference>
<keyword evidence="1" id="KW-0808">Transferase</keyword>
<keyword evidence="3" id="KW-0812">Transmembrane</keyword>
<dbReference type="FunFam" id="3.40.50.2000:FF:000268">
    <property type="entry name" value="Glycosyltransferase family 1 protein"/>
    <property type="match status" value="1"/>
</dbReference>
<dbReference type="CDD" id="cd03784">
    <property type="entry name" value="GT1_Gtf-like"/>
    <property type="match status" value="1"/>
</dbReference>
<dbReference type="AlphaFoldDB" id="A0A8K0SNE9"/>
<dbReference type="Gene3D" id="3.40.50.2000">
    <property type="entry name" value="Glycogen Phosphorylase B"/>
    <property type="match status" value="2"/>
</dbReference>
<dbReference type="PANTHER" id="PTHR48050">
    <property type="entry name" value="STEROL 3-BETA-GLUCOSYLTRANSFERASE"/>
    <property type="match status" value="1"/>
</dbReference>
<accession>A0A8K0SNE9</accession>
<keyword evidence="3" id="KW-1133">Transmembrane helix</keyword>
<dbReference type="PANTHER" id="PTHR48050:SF13">
    <property type="entry name" value="STEROL 3-BETA-GLUCOSYLTRANSFERASE UGT80A2"/>
    <property type="match status" value="1"/>
</dbReference>
<dbReference type="EMBL" id="JAGPNK010000009">
    <property type="protein sequence ID" value="KAH7313551.1"/>
    <property type="molecule type" value="Genomic_DNA"/>
</dbReference>
<dbReference type="Pfam" id="PF06722">
    <property type="entry name" value="EryCIII-like_C"/>
    <property type="match status" value="1"/>
</dbReference>
<dbReference type="Pfam" id="PF03033">
    <property type="entry name" value="Glyco_transf_28"/>
    <property type="match status" value="1"/>
</dbReference>
<gene>
    <name evidence="6" type="ORF">B0I35DRAFT_435429</name>
</gene>